<dbReference type="OrthoDB" id="557705at2"/>
<dbReference type="GO" id="GO:0071949">
    <property type="term" value="F:FAD binding"/>
    <property type="evidence" value="ECO:0007669"/>
    <property type="project" value="InterPro"/>
</dbReference>
<dbReference type="RefSeq" id="WP_136405222.1">
    <property type="nucleotide sequence ID" value="NZ_JARXRQ010000001.1"/>
</dbReference>
<proteinExistence type="predicted"/>
<dbReference type="AlphaFoldDB" id="A0A4S5BW63"/>
<dbReference type="EMBL" id="SSWX01000003">
    <property type="protein sequence ID" value="THJ35623.1"/>
    <property type="molecule type" value="Genomic_DNA"/>
</dbReference>
<organism evidence="2 3">
    <name type="scientific">Lampropedia aestuarii</name>
    <dbReference type="NCBI Taxonomy" id="2562762"/>
    <lineage>
        <taxon>Bacteria</taxon>
        <taxon>Pseudomonadati</taxon>
        <taxon>Pseudomonadota</taxon>
        <taxon>Betaproteobacteria</taxon>
        <taxon>Burkholderiales</taxon>
        <taxon>Comamonadaceae</taxon>
        <taxon>Lampropedia</taxon>
    </lineage>
</organism>
<keyword evidence="3" id="KW-1185">Reference proteome</keyword>
<sequence length="139" mass="15119">MLVQLIYASVGNNMGAAAINTIVAQGRKHNLERGITGVLCHGYGIFLQAIEGERAVVNQTYAEVLQDERHSDAQLLYFAEVSERSFSNWALGHVKLEKLNAPFVLKYVERLPLTPSQISGASAKAMVLDLVATAAVGHR</sequence>
<evidence type="ECO:0000259" key="1">
    <source>
        <dbReference type="PROSITE" id="PS50925"/>
    </source>
</evidence>
<reference evidence="2 3" key="1">
    <citation type="submission" date="2019-04" db="EMBL/GenBank/DDBJ databases">
        <title>Lampropedia sp YIM MLB12 draf genome.</title>
        <authorList>
            <person name="Wang Y.-X."/>
        </authorList>
    </citation>
    <scope>NUCLEOTIDE SEQUENCE [LARGE SCALE GENOMIC DNA]</scope>
    <source>
        <strain evidence="2 3">YIM MLB12</strain>
    </source>
</reference>
<name>A0A4S5BW63_9BURK</name>
<dbReference type="GO" id="GO:0009882">
    <property type="term" value="F:blue light photoreceptor activity"/>
    <property type="evidence" value="ECO:0007669"/>
    <property type="project" value="InterPro"/>
</dbReference>
<dbReference type="SUPFAM" id="SSF54975">
    <property type="entry name" value="Acylphosphatase/BLUF domain-like"/>
    <property type="match status" value="1"/>
</dbReference>
<dbReference type="Gene3D" id="3.30.70.100">
    <property type="match status" value="1"/>
</dbReference>
<protein>
    <submittedName>
        <fullName evidence="2">BLUF domain-containing protein</fullName>
    </submittedName>
</protein>
<dbReference type="Pfam" id="PF04940">
    <property type="entry name" value="BLUF"/>
    <property type="match status" value="1"/>
</dbReference>
<dbReference type="SMART" id="SM01034">
    <property type="entry name" value="BLUF"/>
    <property type="match status" value="1"/>
</dbReference>
<dbReference type="Proteomes" id="UP000306236">
    <property type="component" value="Unassembled WGS sequence"/>
</dbReference>
<dbReference type="PROSITE" id="PS50925">
    <property type="entry name" value="BLUF"/>
    <property type="match status" value="1"/>
</dbReference>
<accession>A0A4S5BW63</accession>
<dbReference type="InterPro" id="IPR007024">
    <property type="entry name" value="BLUF_domain"/>
</dbReference>
<evidence type="ECO:0000313" key="3">
    <source>
        <dbReference type="Proteomes" id="UP000306236"/>
    </source>
</evidence>
<evidence type="ECO:0000313" key="2">
    <source>
        <dbReference type="EMBL" id="THJ35623.1"/>
    </source>
</evidence>
<gene>
    <name evidence="2" type="ORF">E8K88_03285</name>
</gene>
<feature type="domain" description="BLUF" evidence="1">
    <location>
        <begin position="2"/>
        <end position="92"/>
    </location>
</feature>
<comment type="caution">
    <text evidence="2">The sequence shown here is derived from an EMBL/GenBank/DDBJ whole genome shotgun (WGS) entry which is preliminary data.</text>
</comment>
<dbReference type="InterPro" id="IPR036046">
    <property type="entry name" value="Acylphosphatase-like_dom_sf"/>
</dbReference>